<sequence>MGREHTLCHAILAETADSGARPVADSRGRGYGLRLRGGAPRNGDALNLEEQLVEVGGTLWGQNRAKQQENNGKLIDNMISGLPLTCSLSIDCVVIQGQFKGAWLERRTLEEEEEKWEGEKEVDEATK</sequence>
<accession>A0A4Z2GWJ4</accession>
<name>A0A4Z2GWJ4_9TELE</name>
<proteinExistence type="predicted"/>
<evidence type="ECO:0000313" key="1">
    <source>
        <dbReference type="EMBL" id="TNN56944.1"/>
    </source>
</evidence>
<reference evidence="1 2" key="1">
    <citation type="submission" date="2019-03" db="EMBL/GenBank/DDBJ databases">
        <title>First draft genome of Liparis tanakae, snailfish: a comprehensive survey of snailfish specific genes.</title>
        <authorList>
            <person name="Kim W."/>
            <person name="Song I."/>
            <person name="Jeong J.-H."/>
            <person name="Kim D."/>
            <person name="Kim S."/>
            <person name="Ryu S."/>
            <person name="Song J.Y."/>
            <person name="Lee S.K."/>
        </authorList>
    </citation>
    <scope>NUCLEOTIDE SEQUENCE [LARGE SCALE GENOMIC DNA]</scope>
    <source>
        <tissue evidence="1">Muscle</tissue>
    </source>
</reference>
<protein>
    <submittedName>
        <fullName evidence="1">Uncharacterized protein</fullName>
    </submittedName>
</protein>
<evidence type="ECO:0000313" key="2">
    <source>
        <dbReference type="Proteomes" id="UP000314294"/>
    </source>
</evidence>
<gene>
    <name evidence="1" type="ORF">EYF80_032842</name>
</gene>
<organism evidence="1 2">
    <name type="scientific">Liparis tanakae</name>
    <name type="common">Tanaka's snailfish</name>
    <dbReference type="NCBI Taxonomy" id="230148"/>
    <lineage>
        <taxon>Eukaryota</taxon>
        <taxon>Metazoa</taxon>
        <taxon>Chordata</taxon>
        <taxon>Craniata</taxon>
        <taxon>Vertebrata</taxon>
        <taxon>Euteleostomi</taxon>
        <taxon>Actinopterygii</taxon>
        <taxon>Neopterygii</taxon>
        <taxon>Teleostei</taxon>
        <taxon>Neoteleostei</taxon>
        <taxon>Acanthomorphata</taxon>
        <taxon>Eupercaria</taxon>
        <taxon>Perciformes</taxon>
        <taxon>Cottioidei</taxon>
        <taxon>Cottales</taxon>
        <taxon>Liparidae</taxon>
        <taxon>Liparis</taxon>
    </lineage>
</organism>
<dbReference type="Proteomes" id="UP000314294">
    <property type="component" value="Unassembled WGS sequence"/>
</dbReference>
<dbReference type="EMBL" id="SRLO01000417">
    <property type="protein sequence ID" value="TNN56944.1"/>
    <property type="molecule type" value="Genomic_DNA"/>
</dbReference>
<dbReference type="AlphaFoldDB" id="A0A4Z2GWJ4"/>
<keyword evidence="2" id="KW-1185">Reference proteome</keyword>
<comment type="caution">
    <text evidence="1">The sequence shown here is derived from an EMBL/GenBank/DDBJ whole genome shotgun (WGS) entry which is preliminary data.</text>
</comment>